<gene>
    <name evidence="1" type="ORF">SAMN04488498_114125</name>
</gene>
<proteinExistence type="predicted"/>
<dbReference type="PANTHER" id="PTHR35841">
    <property type="entry name" value="PHOSPHONATES-BINDING PERIPLASMIC PROTEIN"/>
    <property type="match status" value="1"/>
</dbReference>
<dbReference type="CDD" id="cd13571">
    <property type="entry name" value="PBP2_PnhD_1"/>
    <property type="match status" value="1"/>
</dbReference>
<dbReference type="AlphaFoldDB" id="A0A1I4CXL9"/>
<dbReference type="Pfam" id="PF12974">
    <property type="entry name" value="Phosphonate-bd"/>
    <property type="match status" value="1"/>
</dbReference>
<organism evidence="1 2">
    <name type="scientific">Neomesorhizobium albiziae</name>
    <dbReference type="NCBI Taxonomy" id="335020"/>
    <lineage>
        <taxon>Bacteria</taxon>
        <taxon>Pseudomonadati</taxon>
        <taxon>Pseudomonadota</taxon>
        <taxon>Alphaproteobacteria</taxon>
        <taxon>Hyphomicrobiales</taxon>
        <taxon>Phyllobacteriaceae</taxon>
        <taxon>Neomesorhizobium</taxon>
    </lineage>
</organism>
<keyword evidence="2" id="KW-1185">Reference proteome</keyword>
<protein>
    <submittedName>
        <fullName evidence="1">Phosphonate transport system substrate-binding protein</fullName>
    </submittedName>
</protein>
<dbReference type="Proteomes" id="UP000323300">
    <property type="component" value="Unassembled WGS sequence"/>
</dbReference>
<dbReference type="Gene3D" id="3.40.190.10">
    <property type="entry name" value="Periplasmic binding protein-like II"/>
    <property type="match status" value="2"/>
</dbReference>
<dbReference type="SUPFAM" id="SSF53850">
    <property type="entry name" value="Periplasmic binding protein-like II"/>
    <property type="match status" value="1"/>
</dbReference>
<evidence type="ECO:0000313" key="1">
    <source>
        <dbReference type="EMBL" id="SFK84957.1"/>
    </source>
</evidence>
<reference evidence="1 2" key="1">
    <citation type="submission" date="2016-10" db="EMBL/GenBank/DDBJ databases">
        <authorList>
            <person name="Varghese N."/>
            <person name="Submissions S."/>
        </authorList>
    </citation>
    <scope>NUCLEOTIDE SEQUENCE [LARGE SCALE GENOMIC DNA]</scope>
    <source>
        <strain evidence="1 2">DSM 21822</strain>
    </source>
</reference>
<dbReference type="OrthoDB" id="9802896at2"/>
<name>A0A1I4CXL9_9HYPH</name>
<dbReference type="EMBL" id="FOSL01000014">
    <property type="protein sequence ID" value="SFK84957.1"/>
    <property type="molecule type" value="Genomic_DNA"/>
</dbReference>
<evidence type="ECO:0000313" key="2">
    <source>
        <dbReference type="Proteomes" id="UP000323300"/>
    </source>
</evidence>
<dbReference type="PANTHER" id="PTHR35841:SF1">
    <property type="entry name" value="PHOSPHONATES-BINDING PERIPLASMIC PROTEIN"/>
    <property type="match status" value="1"/>
</dbReference>
<sequence>MPERGILGSRSTTRREVLTLGVGAAAYAMSRSGASAQDNTFRFGLTPVFLSNDLELLKLLRDYLSSAIGGSVELVTRRTYQEITALLVAGQLHGAWICGYPYVQFKADLDLVATPSWHGKPLYQSYLITSAGREIADWRELRGDIHAFSDPDSNSGSLVTRALLAENGLQSHSFFSRTFYTYGHRNVIRAVASGLAQSGSVDGYVWEVMLEIEPRLVEQTKIVRRSEWLGFPPIAAPKSLAGDPRVASLRNALISMPKDVDGRKVLALLRLDGFVKTDPGLFDAIAAKVETVRRFG</sequence>
<accession>A0A1I4CXL9</accession>